<evidence type="ECO:0000313" key="2">
    <source>
        <dbReference type="Proteomes" id="UP001353858"/>
    </source>
</evidence>
<gene>
    <name evidence="1" type="ORF">RN001_015030</name>
</gene>
<keyword evidence="2" id="KW-1185">Reference proteome</keyword>
<evidence type="ECO:0000313" key="1">
    <source>
        <dbReference type="EMBL" id="KAK4873001.1"/>
    </source>
</evidence>
<dbReference type="Proteomes" id="UP001353858">
    <property type="component" value="Unassembled WGS sequence"/>
</dbReference>
<proteinExistence type="predicted"/>
<sequence>MHWVSTGNCVPETCSLLAIHRPSFDYNCLNVYFLNNIKKCVCKEITENCIGTHYNNCLKIYAPVGGQCCKVCNVSYVTYSIDAIQEVDFNCFNATFLEKFRECLCQSPETDCPGDFYKKCFQKLI</sequence>
<dbReference type="AlphaFoldDB" id="A0AAN7S6G9"/>
<reference evidence="2" key="1">
    <citation type="submission" date="2023-01" db="EMBL/GenBank/DDBJ databases">
        <title>Key to firefly adult light organ development and bioluminescence: homeobox transcription factors regulate luciferase expression and transportation to peroxisome.</title>
        <authorList>
            <person name="Fu X."/>
        </authorList>
    </citation>
    <scope>NUCLEOTIDE SEQUENCE [LARGE SCALE GENOMIC DNA]</scope>
</reference>
<protein>
    <submittedName>
        <fullName evidence="1">Uncharacterized protein</fullName>
    </submittedName>
</protein>
<dbReference type="EMBL" id="JARPUR010000007">
    <property type="protein sequence ID" value="KAK4873001.1"/>
    <property type="molecule type" value="Genomic_DNA"/>
</dbReference>
<accession>A0AAN7S6G9</accession>
<name>A0AAN7S6G9_9COLE</name>
<organism evidence="1 2">
    <name type="scientific">Aquatica leii</name>
    <dbReference type="NCBI Taxonomy" id="1421715"/>
    <lineage>
        <taxon>Eukaryota</taxon>
        <taxon>Metazoa</taxon>
        <taxon>Ecdysozoa</taxon>
        <taxon>Arthropoda</taxon>
        <taxon>Hexapoda</taxon>
        <taxon>Insecta</taxon>
        <taxon>Pterygota</taxon>
        <taxon>Neoptera</taxon>
        <taxon>Endopterygota</taxon>
        <taxon>Coleoptera</taxon>
        <taxon>Polyphaga</taxon>
        <taxon>Elateriformia</taxon>
        <taxon>Elateroidea</taxon>
        <taxon>Lampyridae</taxon>
        <taxon>Luciolinae</taxon>
        <taxon>Aquatica</taxon>
    </lineage>
</organism>
<comment type="caution">
    <text evidence="1">The sequence shown here is derived from an EMBL/GenBank/DDBJ whole genome shotgun (WGS) entry which is preliminary data.</text>
</comment>